<protein>
    <submittedName>
        <fullName evidence="1">Uncharacterized protein</fullName>
    </submittedName>
</protein>
<organism evidence="1">
    <name type="scientific">Spodoptera exigua multiple nucleopolyhedrovirus</name>
    <dbReference type="NCBI Taxonomy" id="10454"/>
    <lineage>
        <taxon>Viruses</taxon>
        <taxon>Viruses incertae sedis</taxon>
        <taxon>Naldaviricetes</taxon>
        <taxon>Lefavirales</taxon>
        <taxon>Baculoviridae</taxon>
        <taxon>Alphabaculovirus</taxon>
    </lineage>
</organism>
<proteinExistence type="predicted"/>
<accession>A0A6N0C2G8</accession>
<dbReference type="EMBL" id="MN481987">
    <property type="protein sequence ID" value="QKO28919.1"/>
    <property type="molecule type" value="Genomic_DNA"/>
</dbReference>
<reference evidence="1" key="1">
    <citation type="submission" date="2019-09" db="EMBL/GenBank/DDBJ databases">
        <authorList>
            <person name="Tao P."/>
            <person name="Yang T."/>
            <person name="Chen J."/>
            <person name="Lin C."/>
            <person name="Hu J."/>
            <person name="Zhu Y."/>
            <person name="Lv H."/>
            <person name="Tian M."/>
            <person name="Gao Q."/>
            <person name="Jia J."/>
        </authorList>
    </citation>
    <scope>NUCLEOTIDE SEQUENCE</scope>
    <source>
        <strain evidence="1">WV103</strain>
    </source>
</reference>
<sequence>MKFLFKNMMQYFQLCCNIQCLRSSRILDESKDRVWSISIVFK</sequence>
<name>A0A6N0C2G8_9ABAC</name>
<evidence type="ECO:0000313" key="1">
    <source>
        <dbReference type="EMBL" id="QKO28919.1"/>
    </source>
</evidence>